<dbReference type="EMBL" id="CP020472">
    <property type="protein sequence ID" value="ARD22993.1"/>
    <property type="molecule type" value="Genomic_DNA"/>
</dbReference>
<protein>
    <recommendedName>
        <fullName evidence="4">Lipoprotein</fullName>
    </recommendedName>
</protein>
<accession>A0ABN4YFM1</accession>
<name>A0ABN4YFM1_9GAMM</name>
<proteinExistence type="predicted"/>
<dbReference type="RefSeq" id="WP_055026458.1">
    <property type="nucleotide sequence ID" value="NZ_CANMJJ010000048.1"/>
</dbReference>
<gene>
    <name evidence="2" type="ORF">SJ2017_2707</name>
</gene>
<evidence type="ECO:0008006" key="4">
    <source>
        <dbReference type="Google" id="ProtNLM"/>
    </source>
</evidence>
<dbReference type="Proteomes" id="UP000191820">
    <property type="component" value="Chromosome"/>
</dbReference>
<evidence type="ECO:0000313" key="3">
    <source>
        <dbReference type="Proteomes" id="UP000191820"/>
    </source>
</evidence>
<organism evidence="2 3">
    <name type="scientific">Shewanella japonica</name>
    <dbReference type="NCBI Taxonomy" id="93973"/>
    <lineage>
        <taxon>Bacteria</taxon>
        <taxon>Pseudomonadati</taxon>
        <taxon>Pseudomonadota</taxon>
        <taxon>Gammaproteobacteria</taxon>
        <taxon>Alteromonadales</taxon>
        <taxon>Shewanellaceae</taxon>
        <taxon>Shewanella</taxon>
    </lineage>
</organism>
<dbReference type="PROSITE" id="PS51257">
    <property type="entry name" value="PROKAR_LIPOPROTEIN"/>
    <property type="match status" value="1"/>
</dbReference>
<reference evidence="2 3" key="1">
    <citation type="submission" date="2017-03" db="EMBL/GenBank/DDBJ databases">
        <title>Genome sequencing of Shewanella japonica KCTC 22435.</title>
        <authorList>
            <person name="Kim K.M."/>
        </authorList>
    </citation>
    <scope>NUCLEOTIDE SEQUENCE [LARGE SCALE GENOMIC DNA]</scope>
    <source>
        <strain evidence="2 3">KCTC 22435</strain>
    </source>
</reference>
<feature type="chain" id="PRO_5046615948" description="Lipoprotein" evidence="1">
    <location>
        <begin position="20"/>
        <end position="110"/>
    </location>
</feature>
<feature type="signal peptide" evidence="1">
    <location>
        <begin position="1"/>
        <end position="19"/>
    </location>
</feature>
<evidence type="ECO:0000256" key="1">
    <source>
        <dbReference type="SAM" id="SignalP"/>
    </source>
</evidence>
<evidence type="ECO:0000313" key="2">
    <source>
        <dbReference type="EMBL" id="ARD22993.1"/>
    </source>
</evidence>
<keyword evidence="1" id="KW-0732">Signal</keyword>
<keyword evidence="3" id="KW-1185">Reference proteome</keyword>
<sequence length="110" mass="12234">MKKLLVVALAGLLFSCASAPSWKGMSEREIADWKAIGFDAAKAQTWSKSGFNAEQSQQWSKASFDVESASEWSKEKFNPEEAQTWKQAGFKLDDAIDDRAKGLTPVKMEK</sequence>